<feature type="transmembrane region" description="Helical" evidence="3">
    <location>
        <begin position="12"/>
        <end position="35"/>
    </location>
</feature>
<comment type="caution">
    <text evidence="5">The sequence shown here is derived from an EMBL/GenBank/DDBJ whole genome shotgun (WGS) entry which is preliminary data.</text>
</comment>
<dbReference type="RefSeq" id="WP_420830046.1">
    <property type="nucleotide sequence ID" value="NZ_JACHJJ010000031.1"/>
</dbReference>
<evidence type="ECO:0000313" key="5">
    <source>
        <dbReference type="EMBL" id="MBB5967252.1"/>
    </source>
</evidence>
<feature type="non-terminal residue" evidence="5">
    <location>
        <position position="253"/>
    </location>
</feature>
<dbReference type="GO" id="GO:0007165">
    <property type="term" value="P:signal transduction"/>
    <property type="evidence" value="ECO:0007669"/>
    <property type="project" value="InterPro"/>
</dbReference>
<keyword evidence="2 3" id="KW-1133">Transmembrane helix</keyword>
<dbReference type="AlphaFoldDB" id="A0A841D9F2"/>
<feature type="domain" description="HAMP" evidence="4">
    <location>
        <begin position="223"/>
        <end position="253"/>
    </location>
</feature>
<evidence type="ECO:0000256" key="1">
    <source>
        <dbReference type="ARBA" id="ARBA00022692"/>
    </source>
</evidence>
<feature type="transmembrane region" description="Helical" evidence="3">
    <location>
        <begin position="202"/>
        <end position="220"/>
    </location>
</feature>
<name>A0A841D9F2_PLAVE</name>
<keyword evidence="6" id="KW-1185">Reference proteome</keyword>
<dbReference type="GO" id="GO:0016020">
    <property type="term" value="C:membrane"/>
    <property type="evidence" value="ECO:0007669"/>
    <property type="project" value="InterPro"/>
</dbReference>
<reference evidence="5 6" key="1">
    <citation type="submission" date="2020-08" db="EMBL/GenBank/DDBJ databases">
        <title>Genomic Encyclopedia of Type Strains, Phase III (KMG-III): the genomes of soil and plant-associated and newly described type strains.</title>
        <authorList>
            <person name="Whitman W."/>
        </authorList>
    </citation>
    <scope>NUCLEOTIDE SEQUENCE [LARGE SCALE GENOMIC DNA]</scope>
    <source>
        <strain evidence="5 6">CECT 3303</strain>
    </source>
</reference>
<protein>
    <submittedName>
        <fullName evidence="5">CHASE3 domain sensor protein</fullName>
    </submittedName>
</protein>
<evidence type="ECO:0000256" key="2">
    <source>
        <dbReference type="ARBA" id="ARBA00022989"/>
    </source>
</evidence>
<proteinExistence type="predicted"/>
<evidence type="ECO:0000256" key="3">
    <source>
        <dbReference type="SAM" id="Phobius"/>
    </source>
</evidence>
<keyword evidence="1 3" id="KW-0812">Transmembrane</keyword>
<dbReference type="Gene3D" id="6.10.340.10">
    <property type="match status" value="1"/>
</dbReference>
<sequence>MHSLRNLAVGKRLGLSFLLVSLLIVAAVGVGYWGLARQSDINARMDQLEQVKDDIQTFAYHVADVTGWQGLVVADAGVYGGKAATAPDSMNREGELESKKALFEAIDATHVEYLTEAERARFDKLRPAWEGFFVEDEKIMELLAQDTLQARTAALENINGGPSSEAWALGVEVSAELRASIDKRIAALEQEIADVESASESVLLGTLVVALLVAAVLSVLGTRSVVRPLGTVVAALGRLARGDLTVRLAMNRR</sequence>
<dbReference type="Proteomes" id="UP000562352">
    <property type="component" value="Unassembled WGS sequence"/>
</dbReference>
<dbReference type="EMBL" id="JACHJJ010000031">
    <property type="protein sequence ID" value="MBB5967252.1"/>
    <property type="molecule type" value="Genomic_DNA"/>
</dbReference>
<dbReference type="PROSITE" id="PS50885">
    <property type="entry name" value="HAMP"/>
    <property type="match status" value="1"/>
</dbReference>
<evidence type="ECO:0000313" key="6">
    <source>
        <dbReference type="Proteomes" id="UP000562352"/>
    </source>
</evidence>
<dbReference type="InterPro" id="IPR003660">
    <property type="entry name" value="HAMP_dom"/>
</dbReference>
<accession>A0A841D9F2</accession>
<organism evidence="5 6">
    <name type="scientific">Planomonospora venezuelensis</name>
    <dbReference type="NCBI Taxonomy" id="1999"/>
    <lineage>
        <taxon>Bacteria</taxon>
        <taxon>Bacillati</taxon>
        <taxon>Actinomycetota</taxon>
        <taxon>Actinomycetes</taxon>
        <taxon>Streptosporangiales</taxon>
        <taxon>Streptosporangiaceae</taxon>
        <taxon>Planomonospora</taxon>
    </lineage>
</organism>
<gene>
    <name evidence="5" type="ORF">FHS22_006554</name>
</gene>
<evidence type="ECO:0000259" key="4">
    <source>
        <dbReference type="PROSITE" id="PS50885"/>
    </source>
</evidence>
<keyword evidence="3" id="KW-0472">Membrane</keyword>